<dbReference type="Gene3D" id="3.40.50.720">
    <property type="entry name" value="NAD(P)-binding Rossmann-like Domain"/>
    <property type="match status" value="1"/>
</dbReference>
<organism evidence="2 3">
    <name type="scientific">Haloarchaeobius litoreus</name>
    <dbReference type="NCBI Taxonomy" id="755306"/>
    <lineage>
        <taxon>Archaea</taxon>
        <taxon>Methanobacteriati</taxon>
        <taxon>Methanobacteriota</taxon>
        <taxon>Stenosarchaea group</taxon>
        <taxon>Halobacteria</taxon>
        <taxon>Halobacteriales</taxon>
        <taxon>Halorubellaceae</taxon>
        <taxon>Haloarchaeobius</taxon>
    </lineage>
</organism>
<keyword evidence="3" id="KW-1185">Reference proteome</keyword>
<dbReference type="InterPro" id="IPR036291">
    <property type="entry name" value="NAD(P)-bd_dom_sf"/>
</dbReference>
<evidence type="ECO:0000313" key="2">
    <source>
        <dbReference type="EMBL" id="MFD1644717.1"/>
    </source>
</evidence>
<protein>
    <submittedName>
        <fullName evidence="2">Saccharopine dehydrogenase family protein</fullName>
    </submittedName>
</protein>
<proteinExistence type="predicted"/>
<sequence length="351" mass="38037">MSELLVYGSYGYTGALVAEKAVREGLDPILAGRSRETVEAQAEELDCRERVFEAENPATVADYLEGVDVVLNCAGPFVHTAEPFVEACLTTGVHYLDITGEWQVFRDIAERDEHASATGVMLLPGVGFDVVPSDCLAAHLHDRLPSATELSLALGGMGGTSRGTAMTMVENIAEDGVVRRDGELVRVPTAHEDREIPFSYGERTAMAIPWGDVVTAYHSTGIPNVTVYSETHPKTVTRLRRFRKLLPLLGTTPAQKLLRWLVDRRIDGPDEQQLDEGSGELWGEATDGEDRVVSRLRTPNPYTLTRDTALLTAKRALDGDAPAGFQTPSTAYGADLVLEVSGVERTDVGGV</sequence>
<dbReference type="RefSeq" id="WP_256399975.1">
    <property type="nucleotide sequence ID" value="NZ_JANHJR010000002.1"/>
</dbReference>
<accession>A0ABD6DFI0</accession>
<reference evidence="2 3" key="1">
    <citation type="journal article" date="2019" name="Int. J. Syst. Evol. Microbiol.">
        <title>The Global Catalogue of Microorganisms (GCM) 10K type strain sequencing project: providing services to taxonomists for standard genome sequencing and annotation.</title>
        <authorList>
            <consortium name="The Broad Institute Genomics Platform"/>
            <consortium name="The Broad Institute Genome Sequencing Center for Infectious Disease"/>
            <person name="Wu L."/>
            <person name="Ma J."/>
        </authorList>
    </citation>
    <scope>NUCLEOTIDE SEQUENCE [LARGE SCALE GENOMIC DNA]</scope>
    <source>
        <strain evidence="2 3">CGMCC 1.10390</strain>
    </source>
</reference>
<gene>
    <name evidence="2" type="ORF">ACFSBL_03385</name>
</gene>
<dbReference type="EMBL" id="JBHUDO010000001">
    <property type="protein sequence ID" value="MFD1644717.1"/>
    <property type="molecule type" value="Genomic_DNA"/>
</dbReference>
<name>A0ABD6DFI0_9EURY</name>
<feature type="domain" description="Saccharopine dehydrogenase NADP binding" evidence="1">
    <location>
        <begin position="5"/>
        <end position="100"/>
    </location>
</feature>
<comment type="caution">
    <text evidence="2">The sequence shown here is derived from an EMBL/GenBank/DDBJ whole genome shotgun (WGS) entry which is preliminary data.</text>
</comment>
<dbReference type="Gene3D" id="3.30.360.10">
    <property type="entry name" value="Dihydrodipicolinate Reductase, domain 2"/>
    <property type="match status" value="1"/>
</dbReference>
<dbReference type="InterPro" id="IPR005097">
    <property type="entry name" value="Sacchrp_dh_NADP-bd"/>
</dbReference>
<dbReference type="PANTHER" id="PTHR43781:SF1">
    <property type="entry name" value="SACCHAROPINE DEHYDROGENASE"/>
    <property type="match status" value="1"/>
</dbReference>
<dbReference type="Proteomes" id="UP001597034">
    <property type="component" value="Unassembled WGS sequence"/>
</dbReference>
<evidence type="ECO:0000313" key="3">
    <source>
        <dbReference type="Proteomes" id="UP001597034"/>
    </source>
</evidence>
<dbReference type="AlphaFoldDB" id="A0ABD6DFI0"/>
<dbReference type="SUPFAM" id="SSF51735">
    <property type="entry name" value="NAD(P)-binding Rossmann-fold domains"/>
    <property type="match status" value="1"/>
</dbReference>
<evidence type="ECO:0000259" key="1">
    <source>
        <dbReference type="Pfam" id="PF03435"/>
    </source>
</evidence>
<dbReference type="PANTHER" id="PTHR43781">
    <property type="entry name" value="SACCHAROPINE DEHYDROGENASE"/>
    <property type="match status" value="1"/>
</dbReference>
<dbReference type="Pfam" id="PF03435">
    <property type="entry name" value="Sacchrp_dh_NADP"/>
    <property type="match status" value="1"/>
</dbReference>